<reference evidence="5 6" key="1">
    <citation type="submission" date="2020-07" db="EMBL/GenBank/DDBJ databases">
        <title>Genomic Encyclopedia of Type Strains, Phase IV (KMG-V): Genome sequencing to study the core and pangenomes of soil and plant-associated prokaryotes.</title>
        <authorList>
            <person name="Whitman W."/>
        </authorList>
    </citation>
    <scope>NUCLEOTIDE SEQUENCE [LARGE SCALE GENOMIC DNA]</scope>
    <source>
        <strain evidence="5 6">AN3</strain>
    </source>
</reference>
<dbReference type="CDD" id="cd06267">
    <property type="entry name" value="PBP1_LacI_sugar_binding-like"/>
    <property type="match status" value="1"/>
</dbReference>
<dbReference type="SUPFAM" id="SSF47413">
    <property type="entry name" value="lambda repressor-like DNA-binding domains"/>
    <property type="match status" value="1"/>
</dbReference>
<evidence type="ECO:0000259" key="4">
    <source>
        <dbReference type="PROSITE" id="PS50932"/>
    </source>
</evidence>
<dbReference type="InterPro" id="IPR028082">
    <property type="entry name" value="Peripla_BP_I"/>
</dbReference>
<evidence type="ECO:0000256" key="2">
    <source>
        <dbReference type="ARBA" id="ARBA00023125"/>
    </source>
</evidence>
<dbReference type="AlphaFoldDB" id="A0A839EI50"/>
<sequence>MTDKTEAAVTLQDIADAAGVSVASVSKVLNNRPGVGDDSRRRIIGIADKMGYQARASRGHSTAKSRDITVVTPGEYYSNSQFYGDVIQGMLDEAKSRGVEANVRLIARDLPEAESDIVKILGDPGTTAVLLVGLDYPEMIERIVQSALPAVIVNGTDRSMRVSSVTPDNRSAGWLATCHLLAAGHRNIVHVTFPHRSSLVRRMDGFRDAMEEAGIRFDPAHHVLDLSKEGVRDFEAALAIKQALKDGRLDGTTAFFCSTDLVALGVMEGLKESGYDVPGSYSVIGLDDVPIAHYSRPPLTTIRVDRMELGRVGFSMLQEKIVNPAISVRHVDLGVELIERHTINPPA</sequence>
<proteinExistence type="predicted"/>
<feature type="domain" description="HTH lacI-type" evidence="4">
    <location>
        <begin position="9"/>
        <end position="63"/>
    </location>
</feature>
<dbReference type="SMART" id="SM00354">
    <property type="entry name" value="HTH_LACI"/>
    <property type="match status" value="1"/>
</dbReference>
<dbReference type="Gene3D" id="1.10.260.40">
    <property type="entry name" value="lambda repressor-like DNA-binding domains"/>
    <property type="match status" value="1"/>
</dbReference>
<name>A0A839EI50_9HYPH</name>
<accession>A0A839EI50</accession>
<gene>
    <name evidence="5" type="ORF">FHW16_003390</name>
</gene>
<dbReference type="RefSeq" id="WP_182550320.1">
    <property type="nucleotide sequence ID" value="NZ_JACGXN010000005.1"/>
</dbReference>
<keyword evidence="1" id="KW-0805">Transcription regulation</keyword>
<dbReference type="Gene3D" id="3.40.50.2300">
    <property type="match status" value="2"/>
</dbReference>
<dbReference type="SUPFAM" id="SSF53822">
    <property type="entry name" value="Periplasmic binding protein-like I"/>
    <property type="match status" value="1"/>
</dbReference>
<dbReference type="Pfam" id="PF13377">
    <property type="entry name" value="Peripla_BP_3"/>
    <property type="match status" value="1"/>
</dbReference>
<dbReference type="InterPro" id="IPR010982">
    <property type="entry name" value="Lambda_DNA-bd_dom_sf"/>
</dbReference>
<organism evidence="5 6">
    <name type="scientific">Phyllobacterium myrsinacearum</name>
    <dbReference type="NCBI Taxonomy" id="28101"/>
    <lineage>
        <taxon>Bacteria</taxon>
        <taxon>Pseudomonadati</taxon>
        <taxon>Pseudomonadota</taxon>
        <taxon>Alphaproteobacteria</taxon>
        <taxon>Hyphomicrobiales</taxon>
        <taxon>Phyllobacteriaceae</taxon>
        <taxon>Phyllobacterium</taxon>
    </lineage>
</organism>
<dbReference type="InterPro" id="IPR000843">
    <property type="entry name" value="HTH_LacI"/>
</dbReference>
<dbReference type="GO" id="GO:0003700">
    <property type="term" value="F:DNA-binding transcription factor activity"/>
    <property type="evidence" value="ECO:0007669"/>
    <property type="project" value="TreeGrafter"/>
</dbReference>
<dbReference type="EMBL" id="JACGXN010000005">
    <property type="protein sequence ID" value="MBA8879671.1"/>
    <property type="molecule type" value="Genomic_DNA"/>
</dbReference>
<evidence type="ECO:0000313" key="6">
    <source>
        <dbReference type="Proteomes" id="UP000549052"/>
    </source>
</evidence>
<dbReference type="InterPro" id="IPR046335">
    <property type="entry name" value="LacI/GalR-like_sensor"/>
</dbReference>
<dbReference type="Pfam" id="PF00356">
    <property type="entry name" value="LacI"/>
    <property type="match status" value="1"/>
</dbReference>
<dbReference type="GO" id="GO:0000976">
    <property type="term" value="F:transcription cis-regulatory region binding"/>
    <property type="evidence" value="ECO:0007669"/>
    <property type="project" value="TreeGrafter"/>
</dbReference>
<comment type="caution">
    <text evidence="5">The sequence shown here is derived from an EMBL/GenBank/DDBJ whole genome shotgun (WGS) entry which is preliminary data.</text>
</comment>
<evidence type="ECO:0000256" key="1">
    <source>
        <dbReference type="ARBA" id="ARBA00023015"/>
    </source>
</evidence>
<dbReference type="PANTHER" id="PTHR30146">
    <property type="entry name" value="LACI-RELATED TRANSCRIPTIONAL REPRESSOR"/>
    <property type="match status" value="1"/>
</dbReference>
<dbReference type="PROSITE" id="PS50932">
    <property type="entry name" value="HTH_LACI_2"/>
    <property type="match status" value="1"/>
</dbReference>
<keyword evidence="3" id="KW-0804">Transcription</keyword>
<evidence type="ECO:0000256" key="3">
    <source>
        <dbReference type="ARBA" id="ARBA00023163"/>
    </source>
</evidence>
<evidence type="ECO:0000313" key="5">
    <source>
        <dbReference type="EMBL" id="MBA8879671.1"/>
    </source>
</evidence>
<protein>
    <submittedName>
        <fullName evidence="5">DNA-binding LacI/PurR family transcriptional regulator</fullName>
    </submittedName>
</protein>
<keyword evidence="6" id="KW-1185">Reference proteome</keyword>
<dbReference type="Proteomes" id="UP000549052">
    <property type="component" value="Unassembled WGS sequence"/>
</dbReference>
<dbReference type="CDD" id="cd01392">
    <property type="entry name" value="HTH_LacI"/>
    <property type="match status" value="1"/>
</dbReference>
<dbReference type="PROSITE" id="PS00356">
    <property type="entry name" value="HTH_LACI_1"/>
    <property type="match status" value="1"/>
</dbReference>
<dbReference type="PANTHER" id="PTHR30146:SF109">
    <property type="entry name" value="HTH-TYPE TRANSCRIPTIONAL REGULATOR GALS"/>
    <property type="match status" value="1"/>
</dbReference>
<keyword evidence="2 5" id="KW-0238">DNA-binding</keyword>